<gene>
    <name evidence="2" type="ORF">FN960_08635</name>
</gene>
<proteinExistence type="predicted"/>
<name>A0A554A051_9BACI</name>
<dbReference type="EMBL" id="VLXZ01000004">
    <property type="protein sequence ID" value="TSB47071.1"/>
    <property type="molecule type" value="Genomic_DNA"/>
</dbReference>
<comment type="caution">
    <text evidence="2">The sequence shown here is derived from an EMBL/GenBank/DDBJ whole genome shotgun (WGS) entry which is preliminary data.</text>
</comment>
<reference evidence="2 3" key="1">
    <citation type="submission" date="2019-07" db="EMBL/GenBank/DDBJ databases">
        <authorList>
            <person name="Park Y.J."/>
            <person name="Jeong S.E."/>
            <person name="Jung H.S."/>
        </authorList>
    </citation>
    <scope>NUCLEOTIDE SEQUENCE [LARGE SCALE GENOMIC DNA]</scope>
    <source>
        <strain evidence="3">P16(2019)</strain>
    </source>
</reference>
<dbReference type="AlphaFoldDB" id="A0A554A051"/>
<protein>
    <submittedName>
        <fullName evidence="2">DUF2606 family protein</fullName>
    </submittedName>
</protein>
<evidence type="ECO:0000313" key="3">
    <source>
        <dbReference type="Proteomes" id="UP000318521"/>
    </source>
</evidence>
<feature type="chain" id="PRO_5039114412" evidence="1">
    <location>
        <begin position="20"/>
        <end position="116"/>
    </location>
</feature>
<keyword evidence="3" id="KW-1185">Reference proteome</keyword>
<keyword evidence="1" id="KW-0732">Signal</keyword>
<dbReference type="InterPro" id="IPR019730">
    <property type="entry name" value="DUF2606"/>
</dbReference>
<dbReference type="Proteomes" id="UP000318521">
    <property type="component" value="Unassembled WGS sequence"/>
</dbReference>
<sequence>MRRSFYLCFVLVFSLFIAACSQESEEPNVLVVEDVTFKFIDQDGDPVSHVQIPMDNDIRDGSKEIGRFLGTTDSEGMIYIDEMEARTYKLEAYNRSFTIDEYDTGETFLIDIWIYK</sequence>
<feature type="signal peptide" evidence="1">
    <location>
        <begin position="1"/>
        <end position="19"/>
    </location>
</feature>
<dbReference type="PROSITE" id="PS51257">
    <property type="entry name" value="PROKAR_LIPOPROTEIN"/>
    <property type="match status" value="1"/>
</dbReference>
<evidence type="ECO:0000256" key="1">
    <source>
        <dbReference type="SAM" id="SignalP"/>
    </source>
</evidence>
<organism evidence="2 3">
    <name type="scientific">Alkalicoccobacillus porphyridii</name>
    <dbReference type="NCBI Taxonomy" id="2597270"/>
    <lineage>
        <taxon>Bacteria</taxon>
        <taxon>Bacillati</taxon>
        <taxon>Bacillota</taxon>
        <taxon>Bacilli</taxon>
        <taxon>Bacillales</taxon>
        <taxon>Bacillaceae</taxon>
        <taxon>Alkalicoccobacillus</taxon>
    </lineage>
</organism>
<dbReference type="Pfam" id="PF10794">
    <property type="entry name" value="DUF2606"/>
    <property type="match status" value="1"/>
</dbReference>
<evidence type="ECO:0000313" key="2">
    <source>
        <dbReference type="EMBL" id="TSB47071.1"/>
    </source>
</evidence>
<accession>A0A554A051</accession>
<dbReference type="RefSeq" id="WP_143848301.1">
    <property type="nucleotide sequence ID" value="NZ_VLXZ01000004.1"/>
</dbReference>